<sequence length="220" mass="23187">MYRLAVLFGIVILSFASIAPGFCQGIPGRYPQPFPTINSCVPSRPAPSVSRTIQVDVPVPCAPLPCGPTMACPLNPCGPPVCGAPPCAPSQPVQVRVDVVVRPENPQLCVPQRFCCENPPIFEPFFCKAAGLIQSLIVAPLSIGERFMGHPVPAPLPPATPIPCCHMPVAKCPQPQAATQCMLPCPPPISYASPGLQAKVKPSCKPMPAQGYPSCSPFSR</sequence>
<dbReference type="HOGENOM" id="CLU_1254286_0_0_7"/>
<gene>
    <name evidence="1" type="ordered locus">Desti_0724</name>
</gene>
<dbReference type="AlphaFoldDB" id="I4C1K9"/>
<reference evidence="2" key="1">
    <citation type="submission" date="2012-06" db="EMBL/GenBank/DDBJ databases">
        <title>Complete sequence of chromosome of Desulfomonile tiedjei DSM 6799.</title>
        <authorList>
            <person name="Lucas S."/>
            <person name="Copeland A."/>
            <person name="Lapidus A."/>
            <person name="Glavina del Rio T."/>
            <person name="Dalin E."/>
            <person name="Tice H."/>
            <person name="Bruce D."/>
            <person name="Goodwin L."/>
            <person name="Pitluck S."/>
            <person name="Peters L."/>
            <person name="Ovchinnikova G."/>
            <person name="Zeytun A."/>
            <person name="Lu M."/>
            <person name="Kyrpides N."/>
            <person name="Mavromatis K."/>
            <person name="Ivanova N."/>
            <person name="Brettin T."/>
            <person name="Detter J.C."/>
            <person name="Han C."/>
            <person name="Larimer F."/>
            <person name="Land M."/>
            <person name="Hauser L."/>
            <person name="Markowitz V."/>
            <person name="Cheng J.-F."/>
            <person name="Hugenholtz P."/>
            <person name="Woyke T."/>
            <person name="Wu D."/>
            <person name="Spring S."/>
            <person name="Schroeder M."/>
            <person name="Brambilla E."/>
            <person name="Klenk H.-P."/>
            <person name="Eisen J.A."/>
        </authorList>
    </citation>
    <scope>NUCLEOTIDE SEQUENCE [LARGE SCALE GENOMIC DNA]</scope>
    <source>
        <strain evidence="2">ATCC 49306 / DSM 6799 / DCB-1</strain>
    </source>
</reference>
<evidence type="ECO:0000313" key="1">
    <source>
        <dbReference type="EMBL" id="AFM23450.1"/>
    </source>
</evidence>
<keyword evidence="2" id="KW-1185">Reference proteome</keyword>
<protein>
    <submittedName>
        <fullName evidence="1">Uncharacterized protein</fullName>
    </submittedName>
</protein>
<dbReference type="KEGG" id="dti:Desti_0724"/>
<organism evidence="1 2">
    <name type="scientific">Desulfomonile tiedjei (strain ATCC 49306 / DSM 6799 / DCB-1)</name>
    <dbReference type="NCBI Taxonomy" id="706587"/>
    <lineage>
        <taxon>Bacteria</taxon>
        <taxon>Pseudomonadati</taxon>
        <taxon>Thermodesulfobacteriota</taxon>
        <taxon>Desulfomonilia</taxon>
        <taxon>Desulfomonilales</taxon>
        <taxon>Desulfomonilaceae</taxon>
        <taxon>Desulfomonile</taxon>
    </lineage>
</organism>
<accession>I4C1K9</accession>
<name>I4C1K9_DESTA</name>
<dbReference type="EMBL" id="CP003360">
    <property type="protein sequence ID" value="AFM23450.1"/>
    <property type="molecule type" value="Genomic_DNA"/>
</dbReference>
<dbReference type="STRING" id="706587.Desti_0724"/>
<evidence type="ECO:0000313" key="2">
    <source>
        <dbReference type="Proteomes" id="UP000006055"/>
    </source>
</evidence>
<dbReference type="Proteomes" id="UP000006055">
    <property type="component" value="Chromosome"/>
</dbReference>
<proteinExistence type="predicted"/>